<protein>
    <recommendedName>
        <fullName evidence="5">Putative 3-methyladenine DNA glycosylase</fullName>
        <ecNumber evidence="5">3.2.2.-</ecNumber>
    </recommendedName>
</protein>
<dbReference type="GO" id="GO:0003905">
    <property type="term" value="F:alkylbase DNA N-glycosylase activity"/>
    <property type="evidence" value="ECO:0007669"/>
    <property type="project" value="InterPro"/>
</dbReference>
<dbReference type="GO" id="GO:0006284">
    <property type="term" value="P:base-excision repair"/>
    <property type="evidence" value="ECO:0007669"/>
    <property type="project" value="InterPro"/>
</dbReference>
<gene>
    <name evidence="6" type="ORF">A3A77_02135</name>
</gene>
<evidence type="ECO:0000313" key="6">
    <source>
        <dbReference type="EMBL" id="OGY14253.1"/>
    </source>
</evidence>
<sequence length="184" mass="20660">MRLKRKFFNRSADAVARELLGKVLVRKFPDGSTKKGVIIETEAYMGVEDKAAHSYGGRRTKRTEVMFGKSGVAYVYFTYGVHWMLNIITSKVGDPQGVLIRGVREIGGVGEVRGPGKVTKFFKIDGSFYGEDVVEGERFWVEDRGSLGRRGSKGEEIIATARVGINYAGDWKDKQLRFLLKEKK</sequence>
<evidence type="ECO:0000256" key="5">
    <source>
        <dbReference type="HAMAP-Rule" id="MF_00527"/>
    </source>
</evidence>
<dbReference type="EC" id="3.2.2.-" evidence="5"/>
<dbReference type="Pfam" id="PF02245">
    <property type="entry name" value="Pur_DNA_glyco"/>
    <property type="match status" value="1"/>
</dbReference>
<dbReference type="Proteomes" id="UP000178659">
    <property type="component" value="Unassembled WGS sequence"/>
</dbReference>
<evidence type="ECO:0000256" key="2">
    <source>
        <dbReference type="ARBA" id="ARBA00022763"/>
    </source>
</evidence>
<dbReference type="Gene3D" id="3.10.300.10">
    <property type="entry name" value="Methylpurine-DNA glycosylase (MPG)"/>
    <property type="match status" value="1"/>
</dbReference>
<dbReference type="InterPro" id="IPR036995">
    <property type="entry name" value="MPG_sf"/>
</dbReference>
<evidence type="ECO:0000256" key="3">
    <source>
        <dbReference type="ARBA" id="ARBA00022801"/>
    </source>
</evidence>
<accession>A0A1G1VFM2</accession>
<dbReference type="InterPro" id="IPR003180">
    <property type="entry name" value="MPG"/>
</dbReference>
<name>A0A1G1VFM2_9BACT</name>
<dbReference type="AlphaFoldDB" id="A0A1G1VFM2"/>
<organism evidence="6 7">
    <name type="scientific">Candidatus Blackburnbacteria bacterium RIFCSPLOWO2_01_FULL_40_20</name>
    <dbReference type="NCBI Taxonomy" id="1797519"/>
    <lineage>
        <taxon>Bacteria</taxon>
        <taxon>Candidatus Blackburniibacteriota</taxon>
    </lineage>
</organism>
<reference evidence="6 7" key="1">
    <citation type="journal article" date="2016" name="Nat. Commun.">
        <title>Thousands of microbial genomes shed light on interconnected biogeochemical processes in an aquifer system.</title>
        <authorList>
            <person name="Anantharaman K."/>
            <person name="Brown C.T."/>
            <person name="Hug L.A."/>
            <person name="Sharon I."/>
            <person name="Castelle C.J."/>
            <person name="Probst A.J."/>
            <person name="Thomas B.C."/>
            <person name="Singh A."/>
            <person name="Wilkins M.J."/>
            <person name="Karaoz U."/>
            <person name="Brodie E.L."/>
            <person name="Williams K.H."/>
            <person name="Hubbard S.S."/>
            <person name="Banfield J.F."/>
        </authorList>
    </citation>
    <scope>NUCLEOTIDE SEQUENCE [LARGE SCALE GENOMIC DNA]</scope>
</reference>
<keyword evidence="4 5" id="KW-0234">DNA repair</keyword>
<dbReference type="HAMAP" id="MF_00527">
    <property type="entry name" value="3MGH"/>
    <property type="match status" value="1"/>
</dbReference>
<comment type="caution">
    <text evidence="6">The sequence shown here is derived from an EMBL/GenBank/DDBJ whole genome shotgun (WGS) entry which is preliminary data.</text>
</comment>
<proteinExistence type="inferred from homology"/>
<evidence type="ECO:0000313" key="7">
    <source>
        <dbReference type="Proteomes" id="UP000178659"/>
    </source>
</evidence>
<evidence type="ECO:0000256" key="1">
    <source>
        <dbReference type="ARBA" id="ARBA00009232"/>
    </source>
</evidence>
<keyword evidence="3 5" id="KW-0378">Hydrolase</keyword>
<dbReference type="NCBIfam" id="TIGR00567">
    <property type="entry name" value="3mg"/>
    <property type="match status" value="1"/>
</dbReference>
<dbReference type="SUPFAM" id="SSF50486">
    <property type="entry name" value="FMT C-terminal domain-like"/>
    <property type="match status" value="1"/>
</dbReference>
<dbReference type="EMBL" id="MHCC01000001">
    <property type="protein sequence ID" value="OGY14253.1"/>
    <property type="molecule type" value="Genomic_DNA"/>
</dbReference>
<dbReference type="InterPro" id="IPR011034">
    <property type="entry name" value="Formyl_transferase-like_C_sf"/>
</dbReference>
<dbReference type="PANTHER" id="PTHR10429">
    <property type="entry name" value="DNA-3-METHYLADENINE GLYCOSYLASE"/>
    <property type="match status" value="1"/>
</dbReference>
<dbReference type="GO" id="GO:0003677">
    <property type="term" value="F:DNA binding"/>
    <property type="evidence" value="ECO:0007669"/>
    <property type="project" value="InterPro"/>
</dbReference>
<evidence type="ECO:0000256" key="4">
    <source>
        <dbReference type="ARBA" id="ARBA00023204"/>
    </source>
</evidence>
<keyword evidence="2 5" id="KW-0227">DNA damage</keyword>
<dbReference type="PANTHER" id="PTHR10429:SF0">
    <property type="entry name" value="DNA-3-METHYLADENINE GLYCOSYLASE"/>
    <property type="match status" value="1"/>
</dbReference>
<comment type="similarity">
    <text evidence="1 5">Belongs to the DNA glycosylase MPG family.</text>
</comment>
<dbReference type="CDD" id="cd00540">
    <property type="entry name" value="AAG"/>
    <property type="match status" value="1"/>
</dbReference>